<accession>A0ABT1HAB7</accession>
<keyword evidence="1" id="KW-1133">Transmembrane helix</keyword>
<evidence type="ECO:0000313" key="3">
    <source>
        <dbReference type="Proteomes" id="UP001205740"/>
    </source>
</evidence>
<dbReference type="RefSeq" id="WP_301284917.1">
    <property type="nucleotide sequence ID" value="NZ_BAAAOE010000006.1"/>
</dbReference>
<dbReference type="Proteomes" id="UP001205740">
    <property type="component" value="Unassembled WGS sequence"/>
</dbReference>
<keyword evidence="1" id="KW-0472">Membrane</keyword>
<comment type="caution">
    <text evidence="2">The sequence shown here is derived from an EMBL/GenBank/DDBJ whole genome shotgun (WGS) entry which is preliminary data.</text>
</comment>
<gene>
    <name evidence="2" type="ORF">LX12_004059</name>
</gene>
<dbReference type="EMBL" id="JAMTCG010000008">
    <property type="protein sequence ID" value="MCP2162847.1"/>
    <property type="molecule type" value="Genomic_DNA"/>
</dbReference>
<keyword evidence="1" id="KW-0812">Transmembrane</keyword>
<feature type="transmembrane region" description="Helical" evidence="1">
    <location>
        <begin position="21"/>
        <end position="42"/>
    </location>
</feature>
<organism evidence="2 3">
    <name type="scientific">Williamsia serinedens</name>
    <dbReference type="NCBI Taxonomy" id="391736"/>
    <lineage>
        <taxon>Bacteria</taxon>
        <taxon>Bacillati</taxon>
        <taxon>Actinomycetota</taxon>
        <taxon>Actinomycetes</taxon>
        <taxon>Mycobacteriales</taxon>
        <taxon>Nocardiaceae</taxon>
        <taxon>Williamsia</taxon>
    </lineage>
</organism>
<keyword evidence="3" id="KW-1185">Reference proteome</keyword>
<protein>
    <submittedName>
        <fullName evidence="2">Uncharacterized protein</fullName>
    </submittedName>
</protein>
<reference evidence="2 3" key="1">
    <citation type="submission" date="2022-06" db="EMBL/GenBank/DDBJ databases">
        <title>Genomic Encyclopedia of Archaeal and Bacterial Type Strains, Phase II (KMG-II): from individual species to whole genera.</title>
        <authorList>
            <person name="Goeker M."/>
        </authorList>
    </citation>
    <scope>NUCLEOTIDE SEQUENCE [LARGE SCALE GENOMIC DNA]</scope>
    <source>
        <strain evidence="2 3">DSM 45037</strain>
    </source>
</reference>
<evidence type="ECO:0000313" key="2">
    <source>
        <dbReference type="EMBL" id="MCP2162847.1"/>
    </source>
</evidence>
<proteinExistence type="predicted"/>
<evidence type="ECO:0000256" key="1">
    <source>
        <dbReference type="SAM" id="Phobius"/>
    </source>
</evidence>
<name>A0ABT1HAB7_9NOCA</name>
<sequence>MAATLPRDTSHSSTSMRFWRIVAMLAPLVGLVIGMLLVVGSMG</sequence>